<dbReference type="Proteomes" id="UP000189940">
    <property type="component" value="Unassembled WGS sequence"/>
</dbReference>
<dbReference type="STRING" id="29421.B2M20_13835"/>
<evidence type="ECO:0000256" key="2">
    <source>
        <dbReference type="ARBA" id="ARBA00022617"/>
    </source>
</evidence>
<dbReference type="InterPro" id="IPR036909">
    <property type="entry name" value="Cyt_c-like_dom_sf"/>
</dbReference>
<dbReference type="FunFam" id="1.10.760.10:FF:000001">
    <property type="entry name" value="Cytochrome c iso-1"/>
    <property type="match status" value="1"/>
</dbReference>
<evidence type="ECO:0000256" key="1">
    <source>
        <dbReference type="ARBA" id="ARBA00022448"/>
    </source>
</evidence>
<dbReference type="EMBL" id="MWPQ01000049">
    <property type="protein sequence ID" value="OPH82232.1"/>
    <property type="molecule type" value="Genomic_DNA"/>
</dbReference>
<organism evidence="9 10">
    <name type="scientific">Nitrobacter vulgaris</name>
    <dbReference type="NCBI Taxonomy" id="29421"/>
    <lineage>
        <taxon>Bacteria</taxon>
        <taxon>Pseudomonadati</taxon>
        <taxon>Pseudomonadota</taxon>
        <taxon>Alphaproteobacteria</taxon>
        <taxon>Hyphomicrobiales</taxon>
        <taxon>Nitrobacteraceae</taxon>
        <taxon>Nitrobacter</taxon>
    </lineage>
</organism>
<dbReference type="RefSeq" id="WP_079447598.1">
    <property type="nucleotide sequence ID" value="NZ_JAVDPZ010000003.1"/>
</dbReference>
<dbReference type="InterPro" id="IPR053567">
    <property type="entry name" value="Cytochrome_c-550-like"/>
</dbReference>
<comment type="caution">
    <text evidence="9">The sequence shown here is derived from an EMBL/GenBank/DDBJ whole genome shotgun (WGS) entry which is preliminary data.</text>
</comment>
<evidence type="ECO:0000256" key="7">
    <source>
        <dbReference type="SAM" id="SignalP"/>
    </source>
</evidence>
<dbReference type="AlphaFoldDB" id="A0A1V4HX98"/>
<sequence length="133" mass="14080">MKTFAISALTVLGITLASVGTSSAGDVEAGKAAFNKCMACHAIGEGAKNKVGPELNGLDGRHSGSVEGYAYSDANKNSGITWNEAQFKEYIKDPKAKVPGTKMTFAGIKKESELDNLWAYVSQFDKDGKVKAK</sequence>
<dbReference type="GO" id="GO:0046872">
    <property type="term" value="F:metal ion binding"/>
    <property type="evidence" value="ECO:0007669"/>
    <property type="project" value="UniProtKB-KW"/>
</dbReference>
<evidence type="ECO:0000313" key="10">
    <source>
        <dbReference type="Proteomes" id="UP000189940"/>
    </source>
</evidence>
<dbReference type="Gene3D" id="1.10.760.10">
    <property type="entry name" value="Cytochrome c-like domain"/>
    <property type="match status" value="1"/>
</dbReference>
<evidence type="ECO:0000256" key="4">
    <source>
        <dbReference type="ARBA" id="ARBA00022982"/>
    </source>
</evidence>
<evidence type="ECO:0000259" key="8">
    <source>
        <dbReference type="PROSITE" id="PS51007"/>
    </source>
</evidence>
<feature type="chain" id="PRO_5013002758" evidence="7">
    <location>
        <begin position="25"/>
        <end position="133"/>
    </location>
</feature>
<keyword evidence="5 6" id="KW-0408">Iron</keyword>
<keyword evidence="4" id="KW-0249">Electron transport</keyword>
<dbReference type="PANTHER" id="PTHR11961">
    <property type="entry name" value="CYTOCHROME C"/>
    <property type="match status" value="1"/>
</dbReference>
<keyword evidence="1" id="KW-0813">Transport</keyword>
<proteinExistence type="predicted"/>
<evidence type="ECO:0000256" key="3">
    <source>
        <dbReference type="ARBA" id="ARBA00022723"/>
    </source>
</evidence>
<keyword evidence="10" id="KW-1185">Reference proteome</keyword>
<dbReference type="NCBIfam" id="NF043008">
    <property type="entry name" value="Cyt550_Brdyrhiz"/>
    <property type="match status" value="1"/>
</dbReference>
<dbReference type="SUPFAM" id="SSF46626">
    <property type="entry name" value="Cytochrome c"/>
    <property type="match status" value="1"/>
</dbReference>
<dbReference type="Pfam" id="PF00034">
    <property type="entry name" value="Cytochrom_C"/>
    <property type="match status" value="1"/>
</dbReference>
<name>A0A1V4HX98_NITVU</name>
<gene>
    <name evidence="9" type="ORF">B2M20_13835</name>
</gene>
<feature type="domain" description="Cytochrome c" evidence="8">
    <location>
        <begin position="25"/>
        <end position="125"/>
    </location>
</feature>
<reference evidence="9 10" key="1">
    <citation type="submission" date="2017-02" db="EMBL/GenBank/DDBJ databases">
        <title>Genome sequence of the nitrite-oxidizing bacterium Nitrobacter vulgaris strain Ab1.</title>
        <authorList>
            <person name="Mellbye B.L."/>
            <person name="Davis E.W."/>
            <person name="Spieck E."/>
            <person name="Chang J.H."/>
            <person name="Bottomley P.J."/>
            <person name="Sayavedra-Soto L.A."/>
        </authorList>
    </citation>
    <scope>NUCLEOTIDE SEQUENCE [LARGE SCALE GENOMIC DNA]</scope>
    <source>
        <strain evidence="9 10">Ab1</strain>
    </source>
</reference>
<dbReference type="GO" id="GO:0020037">
    <property type="term" value="F:heme binding"/>
    <property type="evidence" value="ECO:0007669"/>
    <property type="project" value="InterPro"/>
</dbReference>
<keyword evidence="7" id="KW-0732">Signal</keyword>
<dbReference type="PRINTS" id="PR00604">
    <property type="entry name" value="CYTCHRMECIAB"/>
</dbReference>
<dbReference type="OrthoDB" id="9805828at2"/>
<feature type="signal peptide" evidence="7">
    <location>
        <begin position="1"/>
        <end position="24"/>
    </location>
</feature>
<keyword evidence="2 6" id="KW-0349">Heme</keyword>
<evidence type="ECO:0000256" key="5">
    <source>
        <dbReference type="ARBA" id="ARBA00023004"/>
    </source>
</evidence>
<dbReference type="InterPro" id="IPR009056">
    <property type="entry name" value="Cyt_c-like_dom"/>
</dbReference>
<protein>
    <submittedName>
        <fullName evidence="9">Cytochrome c family protein</fullName>
    </submittedName>
</protein>
<evidence type="ECO:0000313" key="9">
    <source>
        <dbReference type="EMBL" id="OPH82232.1"/>
    </source>
</evidence>
<keyword evidence="3 6" id="KW-0479">Metal-binding</keyword>
<evidence type="ECO:0000256" key="6">
    <source>
        <dbReference type="PROSITE-ProRule" id="PRU00433"/>
    </source>
</evidence>
<dbReference type="PROSITE" id="PS51007">
    <property type="entry name" value="CYTC"/>
    <property type="match status" value="1"/>
</dbReference>
<accession>A0A1V4HX98</accession>
<dbReference type="GO" id="GO:0009055">
    <property type="term" value="F:electron transfer activity"/>
    <property type="evidence" value="ECO:0007669"/>
    <property type="project" value="InterPro"/>
</dbReference>
<dbReference type="InterPro" id="IPR002327">
    <property type="entry name" value="Cyt_c_1A/1B"/>
</dbReference>